<feature type="compositionally biased region" description="Basic and acidic residues" evidence="2">
    <location>
        <begin position="120"/>
        <end position="166"/>
    </location>
</feature>
<keyword evidence="4" id="KW-1185">Reference proteome</keyword>
<dbReference type="EMBL" id="DS113476">
    <property type="protein sequence ID" value="EAY04420.1"/>
    <property type="molecule type" value="Genomic_DNA"/>
</dbReference>
<feature type="region of interest" description="Disordered" evidence="2">
    <location>
        <begin position="415"/>
        <end position="471"/>
    </location>
</feature>
<feature type="coiled-coil region" evidence="1">
    <location>
        <begin position="287"/>
        <end position="318"/>
    </location>
</feature>
<gene>
    <name evidence="3" type="ORF">TVAG_417180</name>
</gene>
<proteinExistence type="predicted"/>
<dbReference type="PANTHER" id="PTHR47026">
    <property type="entry name" value="PIGMENTOSA GTPASE REGULATOR-LIKE PROTEIN, PUTATIVE-RELATED"/>
    <property type="match status" value="1"/>
</dbReference>
<dbReference type="RefSeq" id="XP_001316643.1">
    <property type="nucleotide sequence ID" value="XM_001316608.1"/>
</dbReference>
<dbReference type="VEuPathDB" id="TrichDB:TVAGG3_0277770"/>
<feature type="compositionally biased region" description="Polar residues" evidence="2">
    <location>
        <begin position="107"/>
        <end position="116"/>
    </location>
</feature>
<dbReference type="AlphaFoldDB" id="A2ESH6"/>
<evidence type="ECO:0000313" key="4">
    <source>
        <dbReference type="Proteomes" id="UP000001542"/>
    </source>
</evidence>
<feature type="compositionally biased region" description="Polar residues" evidence="2">
    <location>
        <begin position="430"/>
        <end position="440"/>
    </location>
</feature>
<dbReference type="PANTHER" id="PTHR47026:SF2">
    <property type="entry name" value="FLAGELLAR ASSOCIATED PROTEIN"/>
    <property type="match status" value="1"/>
</dbReference>
<feature type="compositionally biased region" description="Basic and acidic residues" evidence="2">
    <location>
        <begin position="415"/>
        <end position="428"/>
    </location>
</feature>
<reference evidence="3" key="2">
    <citation type="journal article" date="2007" name="Science">
        <title>Draft genome sequence of the sexually transmitted pathogen Trichomonas vaginalis.</title>
        <authorList>
            <person name="Carlton J.M."/>
            <person name="Hirt R.P."/>
            <person name="Silva J.C."/>
            <person name="Delcher A.L."/>
            <person name="Schatz M."/>
            <person name="Zhao Q."/>
            <person name="Wortman J.R."/>
            <person name="Bidwell S.L."/>
            <person name="Alsmark U.C.M."/>
            <person name="Besteiro S."/>
            <person name="Sicheritz-Ponten T."/>
            <person name="Noel C.J."/>
            <person name="Dacks J.B."/>
            <person name="Foster P.G."/>
            <person name="Simillion C."/>
            <person name="Van de Peer Y."/>
            <person name="Miranda-Saavedra D."/>
            <person name="Barton G.J."/>
            <person name="Westrop G.D."/>
            <person name="Mueller S."/>
            <person name="Dessi D."/>
            <person name="Fiori P.L."/>
            <person name="Ren Q."/>
            <person name="Paulsen I."/>
            <person name="Zhang H."/>
            <person name="Bastida-Corcuera F.D."/>
            <person name="Simoes-Barbosa A."/>
            <person name="Brown M.T."/>
            <person name="Hayes R.D."/>
            <person name="Mukherjee M."/>
            <person name="Okumura C.Y."/>
            <person name="Schneider R."/>
            <person name="Smith A.J."/>
            <person name="Vanacova S."/>
            <person name="Villalvazo M."/>
            <person name="Haas B.J."/>
            <person name="Pertea M."/>
            <person name="Feldblyum T.V."/>
            <person name="Utterback T.R."/>
            <person name="Shu C.L."/>
            <person name="Osoegawa K."/>
            <person name="de Jong P.J."/>
            <person name="Hrdy I."/>
            <person name="Horvathova L."/>
            <person name="Zubacova Z."/>
            <person name="Dolezal P."/>
            <person name="Malik S.B."/>
            <person name="Logsdon J.M. Jr."/>
            <person name="Henze K."/>
            <person name="Gupta A."/>
            <person name="Wang C.C."/>
            <person name="Dunne R.L."/>
            <person name="Upcroft J.A."/>
            <person name="Upcroft P."/>
            <person name="White O."/>
            <person name="Salzberg S.L."/>
            <person name="Tang P."/>
            <person name="Chiu C.-H."/>
            <person name="Lee Y.-S."/>
            <person name="Embley T.M."/>
            <person name="Coombs G.H."/>
            <person name="Mottram J.C."/>
            <person name="Tachezy J."/>
            <person name="Fraser-Liggett C.M."/>
            <person name="Johnson P.J."/>
        </authorList>
    </citation>
    <scope>NUCLEOTIDE SEQUENCE [LARGE SCALE GENOMIC DNA]</scope>
    <source>
        <strain evidence="3">G3</strain>
    </source>
</reference>
<name>A2ESH6_TRIV3</name>
<dbReference type="InParanoid" id="A2ESH6"/>
<reference evidence="3" key="1">
    <citation type="submission" date="2006-10" db="EMBL/GenBank/DDBJ databases">
        <authorList>
            <person name="Amadeo P."/>
            <person name="Zhao Q."/>
            <person name="Wortman J."/>
            <person name="Fraser-Liggett C."/>
            <person name="Carlton J."/>
        </authorList>
    </citation>
    <scope>NUCLEOTIDE SEQUENCE</scope>
    <source>
        <strain evidence="3">G3</strain>
    </source>
</reference>
<evidence type="ECO:0000256" key="2">
    <source>
        <dbReference type="SAM" id="MobiDB-lite"/>
    </source>
</evidence>
<organism evidence="3 4">
    <name type="scientific">Trichomonas vaginalis (strain ATCC PRA-98 / G3)</name>
    <dbReference type="NCBI Taxonomy" id="412133"/>
    <lineage>
        <taxon>Eukaryota</taxon>
        <taxon>Metamonada</taxon>
        <taxon>Parabasalia</taxon>
        <taxon>Trichomonadida</taxon>
        <taxon>Trichomonadidae</taxon>
        <taxon>Trichomonas</taxon>
    </lineage>
</organism>
<dbReference type="VEuPathDB" id="TrichDB:TVAG_417180"/>
<evidence type="ECO:0000256" key="1">
    <source>
        <dbReference type="SAM" id="Coils"/>
    </source>
</evidence>
<feature type="region of interest" description="Disordered" evidence="2">
    <location>
        <begin position="27"/>
        <end position="59"/>
    </location>
</feature>
<accession>A2ESH6</accession>
<dbReference type="SMR" id="A2ESH6"/>
<feature type="region of interest" description="Disordered" evidence="2">
    <location>
        <begin position="107"/>
        <end position="170"/>
    </location>
</feature>
<sequence length="492" mass="56469">MSSIKADTQKDQDLTVQDDESLAIKDEAFSPILNNSTFGDVDSDNAKMEPMSENEKKIPMSEHVLLTSLDSAIPNSSTKLKTKENESKIPIAEESIEFKNSQTILPPVILTNSPEPTDNEIIKETNENKDDASPEKDEMLQIDLKSELAEMNDKKNKSEDSEDKNSKKNPLLVAALEPKKPKIPSFCENIHEYTHKTADLDAALKNTIKKKTAPDISICQDLLFYAREENTKAIDAEEYDYASQIDEAIKLIVKTLNEDRAQYDNSHEKQQIKYRLEQVQSRESQITEEYHQKLDNHKQEVERRQKALELEHQRQIEDFQALWGSPDTMQQFSKPSSHLLQLKRQQRQLALAHDFDQAKHLKSIADELEKQETEAARARAVEAMKVAYSNLLEKQEREKECLIKNGERKEQLLESEYQKELSSNEKTKKSLQTRYASSPKNPKVTIPFVEHRGHSTRRPMSSASKVQEGPRLDVKIDFKSITKMKTPRPLPK</sequence>
<dbReference type="Proteomes" id="UP000001542">
    <property type="component" value="Unassembled WGS sequence"/>
</dbReference>
<dbReference type="KEGG" id="tva:4762281"/>
<evidence type="ECO:0000313" key="3">
    <source>
        <dbReference type="EMBL" id="EAY04420.1"/>
    </source>
</evidence>
<keyword evidence="1" id="KW-0175">Coiled coil</keyword>
<protein>
    <submittedName>
        <fullName evidence="3">Uncharacterized protein</fullName>
    </submittedName>
</protein>
<feature type="coiled-coil region" evidence="1">
    <location>
        <begin position="361"/>
        <end position="412"/>
    </location>
</feature>